<evidence type="ECO:0000313" key="3">
    <source>
        <dbReference type="Proteomes" id="UP001610446"/>
    </source>
</evidence>
<protein>
    <recommendedName>
        <fullName evidence="4">Secreted protein</fullName>
    </recommendedName>
</protein>
<accession>A0ABR4KK63</accession>
<feature type="region of interest" description="Disordered" evidence="1">
    <location>
        <begin position="52"/>
        <end position="73"/>
    </location>
</feature>
<name>A0ABR4KK63_9EURO</name>
<reference evidence="2 3" key="1">
    <citation type="submission" date="2024-07" db="EMBL/GenBank/DDBJ databases">
        <title>Section-level genome sequencing and comparative genomics of Aspergillus sections Usti and Cavernicolus.</title>
        <authorList>
            <consortium name="Lawrence Berkeley National Laboratory"/>
            <person name="Nybo J.L."/>
            <person name="Vesth T.C."/>
            <person name="Theobald S."/>
            <person name="Frisvad J.C."/>
            <person name="Larsen T.O."/>
            <person name="Kjaerboelling I."/>
            <person name="Rothschild-Mancinelli K."/>
            <person name="Lyhne E.K."/>
            <person name="Kogle M.E."/>
            <person name="Barry K."/>
            <person name="Clum A."/>
            <person name="Na H."/>
            <person name="Ledsgaard L."/>
            <person name="Lin J."/>
            <person name="Lipzen A."/>
            <person name="Kuo A."/>
            <person name="Riley R."/>
            <person name="Mondo S."/>
            <person name="Labutti K."/>
            <person name="Haridas S."/>
            <person name="Pangalinan J."/>
            <person name="Salamov A.A."/>
            <person name="Simmons B.A."/>
            <person name="Magnuson J.K."/>
            <person name="Chen J."/>
            <person name="Drula E."/>
            <person name="Henrissat B."/>
            <person name="Wiebenga A."/>
            <person name="Lubbers R.J."/>
            <person name="Gomes A.C."/>
            <person name="Makela M.R."/>
            <person name="Stajich J."/>
            <person name="Grigoriev I.V."/>
            <person name="Mortensen U.H."/>
            <person name="De Vries R.P."/>
            <person name="Baker S.E."/>
            <person name="Andersen M.R."/>
        </authorList>
    </citation>
    <scope>NUCLEOTIDE SEQUENCE [LARGE SCALE GENOMIC DNA]</scope>
    <source>
        <strain evidence="2 3">CBS 123904</strain>
    </source>
</reference>
<evidence type="ECO:0000313" key="2">
    <source>
        <dbReference type="EMBL" id="KAL2851608.1"/>
    </source>
</evidence>
<gene>
    <name evidence="2" type="ORF">BJY01DRAFT_208980</name>
</gene>
<dbReference type="EMBL" id="JBFXLU010000029">
    <property type="protein sequence ID" value="KAL2851608.1"/>
    <property type="molecule type" value="Genomic_DNA"/>
</dbReference>
<evidence type="ECO:0000256" key="1">
    <source>
        <dbReference type="SAM" id="MobiDB-lite"/>
    </source>
</evidence>
<dbReference type="Proteomes" id="UP001610446">
    <property type="component" value="Unassembled WGS sequence"/>
</dbReference>
<sequence length="73" mass="8277">MTAFSTSSRDITIWIALAIRLEIQWACSATGPGQSCLAFETNQTATEAISRETKETHRLSLRDMHHHEDEMRS</sequence>
<proteinExistence type="predicted"/>
<evidence type="ECO:0008006" key="4">
    <source>
        <dbReference type="Google" id="ProtNLM"/>
    </source>
</evidence>
<keyword evidence="3" id="KW-1185">Reference proteome</keyword>
<organism evidence="2 3">
    <name type="scientific">Aspergillus pseudoustus</name>
    <dbReference type="NCBI Taxonomy" id="1810923"/>
    <lineage>
        <taxon>Eukaryota</taxon>
        <taxon>Fungi</taxon>
        <taxon>Dikarya</taxon>
        <taxon>Ascomycota</taxon>
        <taxon>Pezizomycotina</taxon>
        <taxon>Eurotiomycetes</taxon>
        <taxon>Eurotiomycetidae</taxon>
        <taxon>Eurotiales</taxon>
        <taxon>Aspergillaceae</taxon>
        <taxon>Aspergillus</taxon>
        <taxon>Aspergillus subgen. Nidulantes</taxon>
    </lineage>
</organism>
<comment type="caution">
    <text evidence="2">The sequence shown here is derived from an EMBL/GenBank/DDBJ whole genome shotgun (WGS) entry which is preliminary data.</text>
</comment>